<proteinExistence type="predicted"/>
<name>A0A5C5VBI6_9PLAN</name>
<dbReference type="Proteomes" id="UP000317243">
    <property type="component" value="Unassembled WGS sequence"/>
</dbReference>
<keyword evidence="2" id="KW-1185">Reference proteome</keyword>
<dbReference type="OrthoDB" id="230428at2"/>
<reference evidence="1 2" key="1">
    <citation type="submission" date="2019-02" db="EMBL/GenBank/DDBJ databases">
        <title>Deep-cultivation of Planctomycetes and their phenomic and genomic characterization uncovers novel biology.</title>
        <authorList>
            <person name="Wiegand S."/>
            <person name="Jogler M."/>
            <person name="Boedeker C."/>
            <person name="Pinto D."/>
            <person name="Vollmers J."/>
            <person name="Rivas-Marin E."/>
            <person name="Kohn T."/>
            <person name="Peeters S.H."/>
            <person name="Heuer A."/>
            <person name="Rast P."/>
            <person name="Oberbeckmann S."/>
            <person name="Bunk B."/>
            <person name="Jeske O."/>
            <person name="Meyerdierks A."/>
            <person name="Storesund J.E."/>
            <person name="Kallscheuer N."/>
            <person name="Luecker S."/>
            <person name="Lage O.M."/>
            <person name="Pohl T."/>
            <person name="Merkel B.J."/>
            <person name="Hornburger P."/>
            <person name="Mueller R.-W."/>
            <person name="Bruemmer F."/>
            <person name="Labrenz M."/>
            <person name="Spormann A.M."/>
            <person name="Op Den Camp H."/>
            <person name="Overmann J."/>
            <person name="Amann R."/>
            <person name="Jetten M.S.M."/>
            <person name="Mascher T."/>
            <person name="Medema M.H."/>
            <person name="Devos D.P."/>
            <person name="Kaster A.-K."/>
            <person name="Ovreas L."/>
            <person name="Rohde M."/>
            <person name="Galperin M.Y."/>
            <person name="Jogler C."/>
        </authorList>
    </citation>
    <scope>NUCLEOTIDE SEQUENCE [LARGE SCALE GENOMIC DNA]</scope>
    <source>
        <strain evidence="1 2">KOR42</strain>
    </source>
</reference>
<evidence type="ECO:0000313" key="1">
    <source>
        <dbReference type="EMBL" id="TWT35072.1"/>
    </source>
</evidence>
<comment type="caution">
    <text evidence="1">The sequence shown here is derived from an EMBL/GenBank/DDBJ whole genome shotgun (WGS) entry which is preliminary data.</text>
</comment>
<dbReference type="EMBL" id="SIHI01000074">
    <property type="protein sequence ID" value="TWT35072.1"/>
    <property type="molecule type" value="Genomic_DNA"/>
</dbReference>
<evidence type="ECO:0000313" key="2">
    <source>
        <dbReference type="Proteomes" id="UP000317243"/>
    </source>
</evidence>
<accession>A0A5C5VBI6</accession>
<organism evidence="1 2">
    <name type="scientific">Thalassoglobus neptunius</name>
    <dbReference type="NCBI Taxonomy" id="1938619"/>
    <lineage>
        <taxon>Bacteria</taxon>
        <taxon>Pseudomonadati</taxon>
        <taxon>Planctomycetota</taxon>
        <taxon>Planctomycetia</taxon>
        <taxon>Planctomycetales</taxon>
        <taxon>Planctomycetaceae</taxon>
        <taxon>Thalassoglobus</taxon>
    </lineage>
</organism>
<protein>
    <submittedName>
        <fullName evidence="1">Uncharacterized protein</fullName>
    </submittedName>
</protein>
<sequence length="107" mass="12610">MTLFQAPPHEHLSLGKHLTAERQTEEFVNGKGVVTRWERTRRNNHWLDALYNACAAGHYVGARLLGDQSAPIKRTRTLKQIAEEKQDTRHWFDDQRWQEMMNRTLGR</sequence>
<dbReference type="AlphaFoldDB" id="A0A5C5VBI6"/>
<gene>
    <name evidence="1" type="ORF">KOR42_52660</name>
</gene>